<dbReference type="AlphaFoldDB" id="A0A1E3TF08"/>
<keyword evidence="2" id="KW-1185">Reference proteome</keyword>
<dbReference type="Proteomes" id="UP000252015">
    <property type="component" value="Unassembled WGS sequence"/>
</dbReference>
<dbReference type="STRING" id="29313.BHQ16_12215"/>
<organism evidence="1 2">
    <name type="scientific">Mycobacterium shimoidei</name>
    <dbReference type="NCBI Taxonomy" id="29313"/>
    <lineage>
        <taxon>Bacteria</taxon>
        <taxon>Bacillati</taxon>
        <taxon>Actinomycetota</taxon>
        <taxon>Actinomycetes</taxon>
        <taxon>Mycobacteriales</taxon>
        <taxon>Mycobacteriaceae</taxon>
        <taxon>Mycobacterium</taxon>
    </lineage>
</organism>
<proteinExistence type="predicted"/>
<dbReference type="OrthoDB" id="4484277at2"/>
<protein>
    <submittedName>
        <fullName evidence="1">Uncharacterized protein</fullName>
    </submittedName>
</protein>
<accession>A0A1E3TF08</accession>
<evidence type="ECO:0000313" key="1">
    <source>
        <dbReference type="EMBL" id="SRX95030.1"/>
    </source>
</evidence>
<dbReference type="RefSeq" id="WP_069396323.1">
    <property type="nucleotide sequence ID" value="NZ_JACKUN010000024.1"/>
</dbReference>
<reference evidence="1 2" key="1">
    <citation type="submission" date="2018-05" db="EMBL/GenBank/DDBJ databases">
        <authorList>
            <consortium name="IHU Genomes"/>
        </authorList>
    </citation>
    <scope>NUCLEOTIDE SEQUENCE [LARGE SCALE GENOMIC DNA]</scope>
    <source>
        <strain evidence="1 2">P7336</strain>
    </source>
</reference>
<dbReference type="EMBL" id="UEGW01000001">
    <property type="protein sequence ID" value="SRX95030.1"/>
    <property type="molecule type" value="Genomic_DNA"/>
</dbReference>
<sequence length="86" mass="9173">MRADSDNDQSAPAGDANARIAVGTRVRIHPRTDAESPGVIIEDFGEMPRVDVEVGTNQVIGPARRWAVALDNGTLAFVNSEQLSAE</sequence>
<name>A0A1E3TF08_MYCSH</name>
<gene>
    <name evidence="1" type="ORF">MSP7336_03294</name>
</gene>
<evidence type="ECO:0000313" key="2">
    <source>
        <dbReference type="Proteomes" id="UP000252015"/>
    </source>
</evidence>